<evidence type="ECO:0000256" key="20">
    <source>
        <dbReference type="ARBA" id="ARBA00093219"/>
    </source>
</evidence>
<evidence type="ECO:0000256" key="23">
    <source>
        <dbReference type="ARBA" id="ARBA00093269"/>
    </source>
</evidence>
<evidence type="ECO:0000256" key="14">
    <source>
        <dbReference type="ARBA" id="ARBA00093185"/>
    </source>
</evidence>
<proteinExistence type="inferred from homology"/>
<evidence type="ECO:0000256" key="1">
    <source>
        <dbReference type="ARBA" id="ARBA00004389"/>
    </source>
</evidence>
<comment type="function">
    <text evidence="24">Responsible for the deiodination of T4 (3,5,3',5'-tetraiodothyronine).</text>
</comment>
<evidence type="ECO:0000256" key="24">
    <source>
        <dbReference type="RuleBase" id="RU000676"/>
    </source>
</evidence>
<protein>
    <recommendedName>
        <fullName evidence="24">Iodothyronine deiodinase</fullName>
    </recommendedName>
</protein>
<comment type="catalytic activity">
    <reaction evidence="18">
        <text>3'-iodothyronamine + iodide + A + H(+) = 3',5'-diiodothyronamine + AH2</text>
        <dbReference type="Rhea" id="RHEA:83803"/>
        <dbReference type="ChEBI" id="CHEBI:13193"/>
        <dbReference type="ChEBI" id="CHEBI:15378"/>
        <dbReference type="ChEBI" id="CHEBI:16382"/>
        <dbReference type="ChEBI" id="CHEBI:17499"/>
        <dbReference type="ChEBI" id="CHEBI:233339"/>
        <dbReference type="ChEBI" id="CHEBI:233342"/>
    </reaction>
    <physiologicalReaction direction="right-to-left" evidence="18">
        <dbReference type="Rhea" id="RHEA:83805"/>
    </physiologicalReaction>
</comment>
<dbReference type="Gene3D" id="3.40.30.10">
    <property type="entry name" value="Glutaredoxin"/>
    <property type="match status" value="1"/>
</dbReference>
<comment type="similarity">
    <text evidence="2 24">Belongs to the iodothyronine deiodinase family.</text>
</comment>
<reference evidence="25" key="2">
    <citation type="submission" date="2025-08" db="UniProtKB">
        <authorList>
            <consortium name="Ensembl"/>
        </authorList>
    </citation>
    <scope>IDENTIFICATION</scope>
</reference>
<evidence type="ECO:0000256" key="7">
    <source>
        <dbReference type="ARBA" id="ARBA00022989"/>
    </source>
</evidence>
<evidence type="ECO:0000256" key="11">
    <source>
        <dbReference type="ARBA" id="ARBA00051947"/>
    </source>
</evidence>
<keyword evidence="8 24" id="KW-0560">Oxidoreductase</keyword>
<dbReference type="Pfam" id="PF00837">
    <property type="entry name" value="T4_deiodinase"/>
    <property type="match status" value="1"/>
</dbReference>
<comment type="subcellular location">
    <subcellularLocation>
        <location evidence="1">Endoplasmic reticulum membrane</location>
        <topology evidence="1">Single-pass membrane protein</topology>
    </subcellularLocation>
</comment>
<evidence type="ECO:0000256" key="5">
    <source>
        <dbReference type="ARBA" id="ARBA00022824"/>
    </source>
</evidence>
<keyword evidence="6 24" id="KW-0712">Selenocysteine</keyword>
<keyword evidence="7" id="KW-1133">Transmembrane helix</keyword>
<comment type="catalytic activity">
    <reaction evidence="16">
        <text>3,3',5'-triiodo-L-thyronine sulfate + iodide + A + H(+) = L-thyroxine sulfate + AH2</text>
        <dbReference type="Rhea" id="RHEA:83835"/>
        <dbReference type="ChEBI" id="CHEBI:13193"/>
        <dbReference type="ChEBI" id="CHEBI:15378"/>
        <dbReference type="ChEBI" id="CHEBI:16382"/>
        <dbReference type="ChEBI" id="CHEBI:17499"/>
        <dbReference type="ChEBI" id="CHEBI:176512"/>
        <dbReference type="ChEBI" id="CHEBI:176513"/>
    </reaction>
    <physiologicalReaction direction="right-to-left" evidence="16">
        <dbReference type="Rhea" id="RHEA:83837"/>
    </physiologicalReaction>
</comment>
<dbReference type="PROSITE" id="PS01205">
    <property type="entry name" value="T4_DEIODINASE"/>
    <property type="match status" value="1"/>
</dbReference>
<dbReference type="GeneID" id="116333327"/>
<comment type="catalytic activity">
    <reaction evidence="15">
        <text>3-iodo-L-thyronine + iodide + A + H(+) = 3,3'-diiodo-L-thyronine + AH2</text>
        <dbReference type="Rhea" id="RHEA:83783"/>
        <dbReference type="ChEBI" id="CHEBI:13193"/>
        <dbReference type="ChEBI" id="CHEBI:15378"/>
        <dbReference type="ChEBI" id="CHEBI:16382"/>
        <dbReference type="ChEBI" id="CHEBI:17499"/>
        <dbReference type="ChEBI" id="CHEBI:176514"/>
        <dbReference type="ChEBI" id="CHEBI:232627"/>
    </reaction>
    <physiologicalReaction direction="right-to-left" evidence="15">
        <dbReference type="Rhea" id="RHEA:83785"/>
    </physiologicalReaction>
</comment>
<evidence type="ECO:0000256" key="8">
    <source>
        <dbReference type="ARBA" id="ARBA00023002"/>
    </source>
</evidence>
<evidence type="ECO:0000256" key="10">
    <source>
        <dbReference type="ARBA" id="ARBA00050376"/>
    </source>
</evidence>
<evidence type="ECO:0000313" key="26">
    <source>
        <dbReference type="Proteomes" id="UP000472276"/>
    </source>
</evidence>
<keyword evidence="9" id="KW-0472">Membrane</keyword>
<reference evidence="25" key="3">
    <citation type="submission" date="2025-09" db="UniProtKB">
        <authorList>
            <consortium name="Ensembl"/>
        </authorList>
    </citation>
    <scope>IDENTIFICATION</scope>
</reference>
<comment type="catalytic activity">
    <reaction evidence="21">
        <text>3,3'-diiodothyronamine + iodide + A + H(+) = 3,3',5'-triiodothyronamine + AH2</text>
        <dbReference type="Rhea" id="RHEA:83795"/>
        <dbReference type="ChEBI" id="CHEBI:13193"/>
        <dbReference type="ChEBI" id="CHEBI:15378"/>
        <dbReference type="ChEBI" id="CHEBI:16382"/>
        <dbReference type="ChEBI" id="CHEBI:17499"/>
        <dbReference type="ChEBI" id="CHEBI:233341"/>
        <dbReference type="ChEBI" id="CHEBI:233343"/>
    </reaction>
    <physiologicalReaction direction="right-to-left" evidence="21">
        <dbReference type="Rhea" id="RHEA:83797"/>
    </physiologicalReaction>
</comment>
<keyword evidence="3 24" id="KW-0893">Thyroid hormones biosynthesis</keyword>
<evidence type="ECO:0000313" key="25">
    <source>
        <dbReference type="Ensembl" id="ENSOABP00000062980.1"/>
    </source>
</evidence>
<comment type="catalytic activity">
    <reaction evidence="17">
        <text>3,3'-diiodo-L-thyronine sulfate + iodide + A + H(+) = 3,3',5-triiodo-L-thyronine sulfate + AH2</text>
        <dbReference type="Rhea" id="RHEA:83751"/>
        <dbReference type="ChEBI" id="CHEBI:13193"/>
        <dbReference type="ChEBI" id="CHEBI:15378"/>
        <dbReference type="ChEBI" id="CHEBI:16382"/>
        <dbReference type="ChEBI" id="CHEBI:17499"/>
        <dbReference type="ChEBI" id="CHEBI:176511"/>
        <dbReference type="ChEBI" id="CHEBI:176515"/>
    </reaction>
    <physiologicalReaction direction="right-to-left" evidence="17">
        <dbReference type="Rhea" id="RHEA:83753"/>
    </physiologicalReaction>
</comment>
<dbReference type="PANTHER" id="PTHR11781">
    <property type="entry name" value="IODOTHYRONINE DEIODINASE"/>
    <property type="match status" value="1"/>
</dbReference>
<evidence type="ECO:0000256" key="18">
    <source>
        <dbReference type="ARBA" id="ARBA00093210"/>
    </source>
</evidence>
<evidence type="ECO:0000256" key="6">
    <source>
        <dbReference type="ARBA" id="ARBA00022933"/>
    </source>
</evidence>
<comment type="catalytic activity">
    <reaction evidence="13">
        <text>3,3'-diiodo-L-thyronine + iodide + A + H(+) = 3,3',5'-triiodo-L-thyronine + AH2</text>
        <dbReference type="Rhea" id="RHEA:82575"/>
        <dbReference type="ChEBI" id="CHEBI:13193"/>
        <dbReference type="ChEBI" id="CHEBI:15378"/>
        <dbReference type="ChEBI" id="CHEBI:16382"/>
        <dbReference type="ChEBI" id="CHEBI:17499"/>
        <dbReference type="ChEBI" id="CHEBI:57261"/>
        <dbReference type="ChEBI" id="CHEBI:176514"/>
    </reaction>
    <physiologicalReaction direction="right-to-left" evidence="13">
        <dbReference type="Rhea" id="RHEA:82577"/>
    </physiologicalReaction>
</comment>
<keyword evidence="26" id="KW-1185">Reference proteome</keyword>
<keyword evidence="4" id="KW-0812">Transmembrane</keyword>
<sequence>MFLQKIVLYLSTACMFCYMLGKFLMLVILQFFSPSLAKKFILRMGEKITMTQNPRFNYEDWGLTFMSLAFIKTASSHMWLSLGEEAFVGGEAPDSPVVTMDREKTSISKYLKGNRPLVLSFGSCTCPPFMYKLDEFKQLVKDFSDVADFLVIYIAEAHSTDGWAFKNNYDINQHQSLEDRLSAAQVLVQSEPLCPVVVDEMTDVTTIKYGALPERLFILQAGKVLYKGGKGPWGYNPAEVRSFLEKIK</sequence>
<evidence type="ECO:0000256" key="12">
    <source>
        <dbReference type="ARBA" id="ARBA00052421"/>
    </source>
</evidence>
<comment type="catalytic activity">
    <reaction evidence="11">
        <text>3,3',5'-triiodo-L-thyronine + iodide + A + H(+) = L-thyroxine + AH2</text>
        <dbReference type="Rhea" id="RHEA:18897"/>
        <dbReference type="ChEBI" id="CHEBI:13193"/>
        <dbReference type="ChEBI" id="CHEBI:15378"/>
        <dbReference type="ChEBI" id="CHEBI:16382"/>
        <dbReference type="ChEBI" id="CHEBI:17499"/>
        <dbReference type="ChEBI" id="CHEBI:57261"/>
        <dbReference type="ChEBI" id="CHEBI:58448"/>
        <dbReference type="EC" id="1.21.99.3"/>
    </reaction>
    <physiologicalReaction direction="right-to-left" evidence="11">
        <dbReference type="Rhea" id="RHEA:18899"/>
    </physiologicalReaction>
</comment>
<dbReference type="GO" id="GO:0005789">
    <property type="term" value="C:endoplasmic reticulum membrane"/>
    <property type="evidence" value="ECO:0007669"/>
    <property type="project" value="UniProtKB-SubCell"/>
</dbReference>
<comment type="catalytic activity">
    <reaction evidence="12">
        <text>3'-iodo-L-thyronine + iodide + A + H(+) = 3',5'-diiodo-L-thyronine + AH2</text>
        <dbReference type="Rhea" id="RHEA:82899"/>
        <dbReference type="ChEBI" id="CHEBI:13193"/>
        <dbReference type="ChEBI" id="CHEBI:15378"/>
        <dbReference type="ChEBI" id="CHEBI:16382"/>
        <dbReference type="ChEBI" id="CHEBI:17499"/>
        <dbReference type="ChEBI" id="CHEBI:195762"/>
        <dbReference type="ChEBI" id="CHEBI:232695"/>
    </reaction>
    <physiologicalReaction direction="right-to-left" evidence="12">
        <dbReference type="Rhea" id="RHEA:82901"/>
    </physiologicalReaction>
</comment>
<gene>
    <name evidence="25" type="primary">DIO1</name>
</gene>
<dbReference type="InterPro" id="IPR027252">
    <property type="entry name" value="Iodothyronine_deiodinase_I/III"/>
</dbReference>
<keyword evidence="5" id="KW-0256">Endoplasmic reticulum</keyword>
<dbReference type="GO" id="GO:0004800">
    <property type="term" value="F:thyroxine 5'-deiodinase activity"/>
    <property type="evidence" value="ECO:0007669"/>
    <property type="project" value="InterPro"/>
</dbReference>
<accession>A0AAZ1X5S3</accession>
<dbReference type="InterPro" id="IPR000643">
    <property type="entry name" value="Iodothyronine_deiodinase"/>
</dbReference>
<evidence type="ECO:0000256" key="15">
    <source>
        <dbReference type="ARBA" id="ARBA00093186"/>
    </source>
</evidence>
<name>A0AAZ1X5S3_OREAU</name>
<dbReference type="PIRSF" id="PIRSF500144">
    <property type="entry name" value="IODI_III"/>
    <property type="match status" value="1"/>
</dbReference>
<evidence type="ECO:0000256" key="21">
    <source>
        <dbReference type="ARBA" id="ARBA00093236"/>
    </source>
</evidence>
<dbReference type="PIRSF" id="PIRSF001330">
    <property type="entry name" value="IOD"/>
    <property type="match status" value="1"/>
</dbReference>
<evidence type="ECO:0000256" key="3">
    <source>
        <dbReference type="ARBA" id="ARBA00022534"/>
    </source>
</evidence>
<dbReference type="RefSeq" id="XP_031612395.1">
    <property type="nucleotide sequence ID" value="XM_031756535.2"/>
</dbReference>
<evidence type="ECO:0000256" key="9">
    <source>
        <dbReference type="ARBA" id="ARBA00023136"/>
    </source>
</evidence>
<dbReference type="GO" id="GO:0042446">
    <property type="term" value="P:hormone biosynthetic process"/>
    <property type="evidence" value="ECO:0007669"/>
    <property type="project" value="UniProtKB-KW"/>
</dbReference>
<dbReference type="InterPro" id="IPR008261">
    <property type="entry name" value="Iodothyronine_deiodinase_AS"/>
</dbReference>
<dbReference type="SUPFAM" id="SSF52833">
    <property type="entry name" value="Thioredoxin-like"/>
    <property type="match status" value="1"/>
</dbReference>
<evidence type="ECO:0000256" key="22">
    <source>
        <dbReference type="ARBA" id="ARBA00093242"/>
    </source>
</evidence>
<dbReference type="GO" id="GO:0042404">
    <property type="term" value="P:thyroid hormone catabolic process"/>
    <property type="evidence" value="ECO:0007669"/>
    <property type="project" value="UniProtKB-ARBA"/>
</dbReference>
<comment type="catalytic activity">
    <reaction evidence="14">
        <text>3-iodothyronamine + iodide + A + H(+) = 3,5-diiodothyronamine + AH2</text>
        <dbReference type="Rhea" id="RHEA:83823"/>
        <dbReference type="ChEBI" id="CHEBI:13193"/>
        <dbReference type="ChEBI" id="CHEBI:15378"/>
        <dbReference type="ChEBI" id="CHEBI:16382"/>
        <dbReference type="ChEBI" id="CHEBI:17499"/>
        <dbReference type="ChEBI" id="CHEBI:231647"/>
        <dbReference type="ChEBI" id="CHEBI:233340"/>
    </reaction>
    <physiologicalReaction direction="right-to-left" evidence="14">
        <dbReference type="Rhea" id="RHEA:83825"/>
    </physiologicalReaction>
</comment>
<evidence type="ECO:0000256" key="19">
    <source>
        <dbReference type="ARBA" id="ARBA00093211"/>
    </source>
</evidence>
<evidence type="ECO:0000256" key="4">
    <source>
        <dbReference type="ARBA" id="ARBA00022692"/>
    </source>
</evidence>
<reference evidence="26" key="1">
    <citation type="submission" date="2020-03" db="EMBL/GenBank/DDBJ databases">
        <title>Evolution of repeat sequences and sex chromosomes of tilapia species revealed by chromosome-level genomes.</title>
        <authorList>
            <person name="Xu L."/>
            <person name="Tao W."/>
            <person name="Wang D."/>
            <person name="Zhou Q."/>
        </authorList>
    </citation>
    <scope>NUCLEOTIDE SEQUENCE [LARGE SCALE GENOMIC DNA]</scope>
    <source>
        <strain evidence="26">Israel</strain>
    </source>
</reference>
<comment type="catalytic activity">
    <reaction evidence="23">
        <text>3-iodo-L-thyronine + iodide + A + H(+) = 3,5-diiodo-L-thyronine + AH2</text>
        <dbReference type="Rhea" id="RHEA:82895"/>
        <dbReference type="ChEBI" id="CHEBI:13193"/>
        <dbReference type="ChEBI" id="CHEBI:15378"/>
        <dbReference type="ChEBI" id="CHEBI:16382"/>
        <dbReference type="ChEBI" id="CHEBI:17499"/>
        <dbReference type="ChEBI" id="CHEBI:232626"/>
        <dbReference type="ChEBI" id="CHEBI:232627"/>
    </reaction>
    <physiologicalReaction direction="right-to-left" evidence="23">
        <dbReference type="Rhea" id="RHEA:82897"/>
    </physiologicalReaction>
</comment>
<organism evidence="25 26">
    <name type="scientific">Oreochromis aureus</name>
    <name type="common">Israeli tilapia</name>
    <name type="synonym">Chromis aureus</name>
    <dbReference type="NCBI Taxonomy" id="47969"/>
    <lineage>
        <taxon>Eukaryota</taxon>
        <taxon>Metazoa</taxon>
        <taxon>Chordata</taxon>
        <taxon>Craniata</taxon>
        <taxon>Vertebrata</taxon>
        <taxon>Euteleostomi</taxon>
        <taxon>Actinopterygii</taxon>
        <taxon>Neopterygii</taxon>
        <taxon>Teleostei</taxon>
        <taxon>Neoteleostei</taxon>
        <taxon>Acanthomorphata</taxon>
        <taxon>Ovalentaria</taxon>
        <taxon>Cichlomorphae</taxon>
        <taxon>Cichliformes</taxon>
        <taxon>Cichlidae</taxon>
        <taxon>African cichlids</taxon>
        <taxon>Pseudocrenilabrinae</taxon>
        <taxon>Oreochromini</taxon>
        <taxon>Oreochromis</taxon>
    </lineage>
</organism>
<comment type="catalytic activity">
    <reaction evidence="20">
        <text>3,3'-diiodo-L-thyronine sulfate + iodide + A + H(+) = 3,3',5'-triiodo-L-thyronine sulfate + AH2</text>
        <dbReference type="Rhea" id="RHEA:83831"/>
        <dbReference type="ChEBI" id="CHEBI:13193"/>
        <dbReference type="ChEBI" id="CHEBI:15378"/>
        <dbReference type="ChEBI" id="CHEBI:16382"/>
        <dbReference type="ChEBI" id="CHEBI:17499"/>
        <dbReference type="ChEBI" id="CHEBI:176513"/>
        <dbReference type="ChEBI" id="CHEBI:176515"/>
    </reaction>
    <physiologicalReaction direction="right-to-left" evidence="20">
        <dbReference type="Rhea" id="RHEA:83833"/>
    </physiologicalReaction>
</comment>
<dbReference type="Ensembl" id="ENSOABT00000062698.1">
    <property type="protein sequence ID" value="ENSOABP00000062980.1"/>
    <property type="gene ID" value="ENSOABG00000006565.2"/>
</dbReference>
<evidence type="ECO:0000256" key="16">
    <source>
        <dbReference type="ARBA" id="ARBA00093202"/>
    </source>
</evidence>
<dbReference type="InterPro" id="IPR036249">
    <property type="entry name" value="Thioredoxin-like_sf"/>
</dbReference>
<dbReference type="PANTHER" id="PTHR11781:SF22">
    <property type="entry name" value="TYPE I IODOTHYRONINE DEIODINASE"/>
    <property type="match status" value="1"/>
</dbReference>
<comment type="catalytic activity">
    <reaction evidence="22">
        <text>3-iodothyronamine + iodide + A + H(+) = 3,3'-diiodothyronamine + AH2</text>
        <dbReference type="Rhea" id="RHEA:83827"/>
        <dbReference type="ChEBI" id="CHEBI:13193"/>
        <dbReference type="ChEBI" id="CHEBI:15378"/>
        <dbReference type="ChEBI" id="CHEBI:16382"/>
        <dbReference type="ChEBI" id="CHEBI:17499"/>
        <dbReference type="ChEBI" id="CHEBI:231647"/>
        <dbReference type="ChEBI" id="CHEBI:233341"/>
    </reaction>
    <physiologicalReaction direction="right-to-left" evidence="22">
        <dbReference type="Rhea" id="RHEA:83829"/>
    </physiologicalReaction>
</comment>
<dbReference type="AlphaFoldDB" id="A0AAZ1X5S3"/>
<evidence type="ECO:0000256" key="17">
    <source>
        <dbReference type="ARBA" id="ARBA00093206"/>
    </source>
</evidence>
<evidence type="ECO:0000256" key="13">
    <source>
        <dbReference type="ARBA" id="ARBA00052767"/>
    </source>
</evidence>
<dbReference type="Proteomes" id="UP000472276">
    <property type="component" value="Unassembled WGS sequence"/>
</dbReference>
<comment type="catalytic activity">
    <reaction evidence="19">
        <text>3,3'-diiodothyronamine + iodide + A + H(+) = 3,3',5-triiodothyronamine + AH2</text>
        <dbReference type="Rhea" id="RHEA:83811"/>
        <dbReference type="ChEBI" id="CHEBI:13193"/>
        <dbReference type="ChEBI" id="CHEBI:15378"/>
        <dbReference type="ChEBI" id="CHEBI:16382"/>
        <dbReference type="ChEBI" id="CHEBI:17499"/>
        <dbReference type="ChEBI" id="CHEBI:233341"/>
        <dbReference type="ChEBI" id="CHEBI:233426"/>
    </reaction>
    <physiologicalReaction direction="right-to-left" evidence="19">
        <dbReference type="Rhea" id="RHEA:83813"/>
    </physiologicalReaction>
</comment>
<evidence type="ECO:0000256" key="2">
    <source>
        <dbReference type="ARBA" id="ARBA00010153"/>
    </source>
</evidence>
<comment type="catalytic activity">
    <reaction evidence="10">
        <text>3,3'-diiodo-L-thyronine + iodide + A + H(+) = 3,3',5-triiodo-L-thyronine + AH2</text>
        <dbReference type="Rhea" id="RHEA:82571"/>
        <dbReference type="ChEBI" id="CHEBI:13193"/>
        <dbReference type="ChEBI" id="CHEBI:15378"/>
        <dbReference type="ChEBI" id="CHEBI:16382"/>
        <dbReference type="ChEBI" id="CHEBI:17499"/>
        <dbReference type="ChEBI" id="CHEBI:176514"/>
        <dbReference type="ChEBI" id="CHEBI:533015"/>
    </reaction>
    <physiologicalReaction direction="right-to-left" evidence="10">
        <dbReference type="Rhea" id="RHEA:82573"/>
    </physiologicalReaction>
</comment>
<dbReference type="GO" id="GO:0033798">
    <property type="term" value="F:thyroxine 5-deiodinase activity"/>
    <property type="evidence" value="ECO:0007669"/>
    <property type="project" value="UniProtKB-EC"/>
</dbReference>